<keyword evidence="13 14" id="KW-0066">ATP synthesis</keyword>
<evidence type="ECO:0000256" key="11">
    <source>
        <dbReference type="ARBA" id="ARBA00023121"/>
    </source>
</evidence>
<dbReference type="GO" id="GO:0046933">
    <property type="term" value="F:proton-transporting ATP synthase activity, rotational mechanism"/>
    <property type="evidence" value="ECO:0007669"/>
    <property type="project" value="UniProtKB-UniRule"/>
</dbReference>
<keyword evidence="8 14" id="KW-0375">Hydrogen ion transport</keyword>
<evidence type="ECO:0000256" key="12">
    <source>
        <dbReference type="ARBA" id="ARBA00023136"/>
    </source>
</evidence>
<dbReference type="InterPro" id="IPR000454">
    <property type="entry name" value="ATP_synth_F0_csu"/>
</dbReference>
<dbReference type="Pfam" id="PF00137">
    <property type="entry name" value="ATP-synt_C"/>
    <property type="match status" value="1"/>
</dbReference>
<evidence type="ECO:0000256" key="2">
    <source>
        <dbReference type="ARBA" id="ARBA00006704"/>
    </source>
</evidence>
<dbReference type="SMR" id="A0A067Z617"/>
<keyword evidence="11 14" id="KW-0446">Lipid-binding</keyword>
<dbReference type="GO" id="GO:0005886">
    <property type="term" value="C:plasma membrane"/>
    <property type="evidence" value="ECO:0007669"/>
    <property type="project" value="UniProtKB-SubCell"/>
</dbReference>
<evidence type="ECO:0000256" key="14">
    <source>
        <dbReference type="HAMAP-Rule" id="MF_01396"/>
    </source>
</evidence>
<evidence type="ECO:0000313" key="17">
    <source>
        <dbReference type="Proteomes" id="UP000031656"/>
    </source>
</evidence>
<feature type="transmembrane region" description="Helical" evidence="14">
    <location>
        <begin position="20"/>
        <end position="45"/>
    </location>
</feature>
<gene>
    <name evidence="14 16" type="primary">atpE</name>
    <name evidence="16" type="ORF">GLS_c11810</name>
</gene>
<organism evidence="16 17">
    <name type="scientific">Gluconobacter oxydans DSM 3504</name>
    <dbReference type="NCBI Taxonomy" id="1288313"/>
    <lineage>
        <taxon>Bacteria</taxon>
        <taxon>Pseudomonadati</taxon>
        <taxon>Pseudomonadota</taxon>
        <taxon>Alphaproteobacteria</taxon>
        <taxon>Acetobacterales</taxon>
        <taxon>Acetobacteraceae</taxon>
        <taxon>Gluconobacter</taxon>
    </lineage>
</organism>
<dbReference type="HAMAP" id="MF_01396">
    <property type="entry name" value="ATP_synth_c_bact"/>
    <property type="match status" value="1"/>
</dbReference>
<keyword evidence="5" id="KW-0997">Cell inner membrane</keyword>
<dbReference type="InterPro" id="IPR020537">
    <property type="entry name" value="ATP_synth_F0_csu_DDCD_BS"/>
</dbReference>
<evidence type="ECO:0000256" key="1">
    <source>
        <dbReference type="ARBA" id="ARBA00004141"/>
    </source>
</evidence>
<evidence type="ECO:0000256" key="3">
    <source>
        <dbReference type="ARBA" id="ARBA00022448"/>
    </source>
</evidence>
<evidence type="ECO:0000256" key="8">
    <source>
        <dbReference type="ARBA" id="ARBA00022781"/>
    </source>
</evidence>
<keyword evidence="10 14" id="KW-0406">Ion transport</keyword>
<keyword evidence="3 14" id="KW-0813">Transport</keyword>
<dbReference type="Proteomes" id="UP000031656">
    <property type="component" value="Chromosome"/>
</dbReference>
<dbReference type="InterPro" id="IPR035921">
    <property type="entry name" value="F/V-ATP_Csub_sf"/>
</dbReference>
<dbReference type="EMBL" id="CP004373">
    <property type="protein sequence ID" value="AHK71085.1"/>
    <property type="molecule type" value="Genomic_DNA"/>
</dbReference>
<evidence type="ECO:0000256" key="9">
    <source>
        <dbReference type="ARBA" id="ARBA00022989"/>
    </source>
</evidence>
<dbReference type="InterPro" id="IPR002379">
    <property type="entry name" value="ATPase_proteolipid_c-like_dom"/>
</dbReference>
<protein>
    <recommendedName>
        <fullName evidence="14">ATP synthase subunit c</fullName>
    </recommendedName>
    <alternativeName>
        <fullName evidence="14">ATP synthase F(0) sector subunit c</fullName>
    </alternativeName>
    <alternativeName>
        <fullName evidence="14">F-type ATPase subunit c</fullName>
        <shortName evidence="14">F-ATPase subunit c</shortName>
    </alternativeName>
    <alternativeName>
        <fullName evidence="14">Lipid-binding protein</fullName>
    </alternativeName>
</protein>
<dbReference type="Gene3D" id="1.20.20.10">
    <property type="entry name" value="F1F0 ATP synthase subunit C"/>
    <property type="match status" value="1"/>
</dbReference>
<dbReference type="GO" id="GO:0033177">
    <property type="term" value="C:proton-transporting two-sector ATPase complex, proton-transporting domain"/>
    <property type="evidence" value="ECO:0007669"/>
    <property type="project" value="InterPro"/>
</dbReference>
<keyword evidence="7 14" id="KW-0812">Transmembrane</keyword>
<comment type="function">
    <text evidence="14">F(1)F(0) ATP synthase produces ATP from ADP in the presence of a proton or sodium gradient. F-type ATPases consist of two structural domains, F(1) containing the extramembraneous catalytic core and F(0) containing the membrane proton channel, linked together by a central stalk and a peripheral stalk. During catalysis, ATP synthesis in the catalytic domain of F(1) is coupled via a rotary mechanism of the central stalk subunits to proton translocation.</text>
</comment>
<dbReference type="HOGENOM" id="CLU_148047_4_1_5"/>
<reference evidence="16 17" key="1">
    <citation type="journal article" date="2015" name="Appl. Microbiol. Biotechnol.">
        <title>The consequence of an additional NADH dehydrogenase paralog on the growth of Gluconobacter oxydans DSM3504.</title>
        <authorList>
            <person name="Kostner D."/>
            <person name="Luchterhand B."/>
            <person name="Junker A."/>
            <person name="Volland S."/>
            <person name="Daniel R."/>
            <person name="Buchs J."/>
            <person name="Liebl W."/>
            <person name="Ehrenreich A."/>
        </authorList>
    </citation>
    <scope>NUCLEOTIDE SEQUENCE [LARGE SCALE GENOMIC DNA]</scope>
    <source>
        <strain evidence="16">DSM 3504</strain>
    </source>
</reference>
<comment type="subcellular location">
    <subcellularLocation>
        <location evidence="14">Cell membrane</location>
        <topology evidence="14">Multi-pass membrane protein</topology>
    </subcellularLocation>
    <subcellularLocation>
        <location evidence="1">Membrane</location>
        <topology evidence="1">Multi-pass membrane protein</topology>
    </subcellularLocation>
</comment>
<keyword evidence="6 14" id="KW-0138">CF(0)</keyword>
<feature type="site" description="Reversibly protonated during proton transport" evidence="14">
    <location>
        <position position="69"/>
    </location>
</feature>
<dbReference type="InterPro" id="IPR038662">
    <property type="entry name" value="ATP_synth_F0_csu_sf"/>
</dbReference>
<name>A0A067Z617_GLUOY</name>
<dbReference type="AlphaFoldDB" id="A0A067Z617"/>
<evidence type="ECO:0000256" key="13">
    <source>
        <dbReference type="ARBA" id="ARBA00023310"/>
    </source>
</evidence>
<evidence type="ECO:0000313" key="16">
    <source>
        <dbReference type="EMBL" id="AHK71085.1"/>
    </source>
</evidence>
<dbReference type="GO" id="GO:0008289">
    <property type="term" value="F:lipid binding"/>
    <property type="evidence" value="ECO:0007669"/>
    <property type="project" value="UniProtKB-KW"/>
</dbReference>
<evidence type="ECO:0000259" key="15">
    <source>
        <dbReference type="Pfam" id="PF00137"/>
    </source>
</evidence>
<feature type="domain" description="V-ATPase proteolipid subunit C-like" evidence="15">
    <location>
        <begin position="20"/>
        <end position="82"/>
    </location>
</feature>
<dbReference type="SUPFAM" id="SSF81333">
    <property type="entry name" value="F1F0 ATP synthase subunit C"/>
    <property type="match status" value="1"/>
</dbReference>
<accession>A0A067Z617</accession>
<evidence type="ECO:0000256" key="5">
    <source>
        <dbReference type="ARBA" id="ARBA00022519"/>
    </source>
</evidence>
<keyword evidence="12 14" id="KW-0472">Membrane</keyword>
<proteinExistence type="inferred from homology"/>
<feature type="transmembrane region" description="Helical" evidence="14">
    <location>
        <begin position="57"/>
        <end position="84"/>
    </location>
</feature>
<evidence type="ECO:0000256" key="6">
    <source>
        <dbReference type="ARBA" id="ARBA00022547"/>
    </source>
</evidence>
<keyword evidence="9 14" id="KW-1133">Transmembrane helix</keyword>
<evidence type="ECO:0000256" key="4">
    <source>
        <dbReference type="ARBA" id="ARBA00022475"/>
    </source>
</evidence>
<dbReference type="CDD" id="cd18182">
    <property type="entry name" value="ATP-synt_Fo_c_ATP5G3"/>
    <property type="match status" value="1"/>
</dbReference>
<dbReference type="GO" id="GO:0045259">
    <property type="term" value="C:proton-transporting ATP synthase complex"/>
    <property type="evidence" value="ECO:0007669"/>
    <property type="project" value="UniProtKB-KW"/>
</dbReference>
<sequence>MDVQAAHEFGISIAQAARDLGAGIAVFALAGVGMGLGNIFSTLISSVARNPASRPHVFGIGMLGFALTEAVALFALLIAFLILFA</sequence>
<dbReference type="KEGG" id="goy:GLS_c11810"/>
<evidence type="ECO:0000256" key="10">
    <source>
        <dbReference type="ARBA" id="ARBA00023065"/>
    </source>
</evidence>
<dbReference type="PROSITE" id="PS00605">
    <property type="entry name" value="ATPASE_C"/>
    <property type="match status" value="1"/>
</dbReference>
<dbReference type="PRINTS" id="PR00124">
    <property type="entry name" value="ATPASEC"/>
</dbReference>
<comment type="function">
    <text evidence="14">Key component of the F(0) channel; it plays a direct role in translocation across the membrane. A homomeric c-ring of between 10-14 subunits forms the central stalk rotor element with the F(1) delta and epsilon subunits.</text>
</comment>
<comment type="similarity">
    <text evidence="2 14">Belongs to the ATPase C chain family.</text>
</comment>
<dbReference type="PANTHER" id="PTHR10031">
    <property type="entry name" value="ATP SYNTHASE LIPID-BINDING PROTEIN, MITOCHONDRIAL"/>
    <property type="match status" value="1"/>
</dbReference>
<dbReference type="FunFam" id="1.20.20.10:FF:000008">
    <property type="entry name" value="ATPase subunit 9 homolog"/>
    <property type="match status" value="1"/>
</dbReference>
<keyword evidence="4 14" id="KW-1003">Cell membrane</keyword>
<evidence type="ECO:0000256" key="7">
    <source>
        <dbReference type="ARBA" id="ARBA00022692"/>
    </source>
</evidence>
<dbReference type="PANTHER" id="PTHR10031:SF0">
    <property type="entry name" value="ATPASE PROTEIN 9"/>
    <property type="match status" value="1"/>
</dbReference>